<dbReference type="Proteomes" id="UP001062738">
    <property type="component" value="Unassembled WGS sequence"/>
</dbReference>
<accession>A0ABT4DH50</accession>
<evidence type="ECO:0008006" key="4">
    <source>
        <dbReference type="Google" id="ProtNLM"/>
    </source>
</evidence>
<evidence type="ECO:0000313" key="3">
    <source>
        <dbReference type="Proteomes" id="UP001062738"/>
    </source>
</evidence>
<evidence type="ECO:0000313" key="2">
    <source>
        <dbReference type="EMBL" id="MCY7007918.1"/>
    </source>
</evidence>
<keyword evidence="3" id="KW-1185">Reference proteome</keyword>
<feature type="transmembrane region" description="Helical" evidence="1">
    <location>
        <begin position="401"/>
        <end position="421"/>
    </location>
</feature>
<name>A0ABT4DH50_FUSSI</name>
<dbReference type="EMBL" id="JAOXXL010000009">
    <property type="protein sequence ID" value="MCY7007918.1"/>
    <property type="molecule type" value="Genomic_DNA"/>
</dbReference>
<evidence type="ECO:0000256" key="1">
    <source>
        <dbReference type="SAM" id="Phobius"/>
    </source>
</evidence>
<dbReference type="RefSeq" id="WP_229050218.1">
    <property type="nucleotide sequence ID" value="NZ_JAOXXL010000009.1"/>
</dbReference>
<feature type="transmembrane region" description="Helical" evidence="1">
    <location>
        <begin position="132"/>
        <end position="156"/>
    </location>
</feature>
<keyword evidence="1" id="KW-0812">Transmembrane</keyword>
<feature type="transmembrane region" description="Helical" evidence="1">
    <location>
        <begin position="222"/>
        <end position="244"/>
    </location>
</feature>
<feature type="transmembrane region" description="Helical" evidence="1">
    <location>
        <begin position="373"/>
        <end position="395"/>
    </location>
</feature>
<protein>
    <recommendedName>
        <fullName evidence="4">Permease</fullName>
    </recommendedName>
</protein>
<reference evidence="2" key="1">
    <citation type="submission" date="2022-09" db="EMBL/GenBank/DDBJ databases">
        <authorList>
            <person name="Zoaiter M."/>
        </authorList>
    </citation>
    <scope>NUCLEOTIDE SEQUENCE</scope>
    <source>
        <strain evidence="2">DSM 19848</strain>
    </source>
</reference>
<feature type="transmembrane region" description="Helical" evidence="1">
    <location>
        <begin position="168"/>
        <end position="186"/>
    </location>
</feature>
<gene>
    <name evidence="2" type="ORF">OCK72_04505</name>
</gene>
<keyword evidence="1" id="KW-0472">Membrane</keyword>
<sequence>MDKKNEEIEGIQQVSCCGNPVGVLYKRKYGEEQPCMKLGPFRVRLPFIHYKFEISEGIQAILMCATCLGAIPMLTEGLGIPFELAWSMVIINGLLYNLHALLGDPVVPGWITPSIPLTMAYLTRFEIGPGRIQALIALQLLVAFIFLFMGISGLAGKLMKVIPVSIKAGILLGAGFAAIIGEFATGKGRFNLYPFSIAIGALLSFFLLFSERFKMYRKKYKFINAIGKYGMLPAILVSIVVAPLCKELPFPDIKIGTFIKIPEFTNILREVSIFGVGFPSGDLFIKAIPMAIMVYIIAFGDFVTSGALLGEADRIRKDEVIEFNSNRSNLISGIRNLLEGIFIPYIPLCGPLWAAVSAAVFERYKEGRESMDSVYSGVGTFRLMTFISVAIIPIVSLVQPTLPVALSLTLLVQGYVCTRLAMSLCKKPIDMGIAGVMASIIAIKGAAWGLGVGIILVLLLLDNFSSSENVVADES</sequence>
<feature type="transmembrane region" description="Helical" evidence="1">
    <location>
        <begin position="433"/>
        <end position="461"/>
    </location>
</feature>
<keyword evidence="1" id="KW-1133">Transmembrane helix</keyword>
<comment type="caution">
    <text evidence="2">The sequence shown here is derived from an EMBL/GenBank/DDBJ whole genome shotgun (WGS) entry which is preliminary data.</text>
</comment>
<proteinExistence type="predicted"/>
<organism evidence="2 3">
    <name type="scientific">Fusobacterium simiae</name>
    <dbReference type="NCBI Taxonomy" id="855"/>
    <lineage>
        <taxon>Bacteria</taxon>
        <taxon>Fusobacteriati</taxon>
        <taxon>Fusobacteriota</taxon>
        <taxon>Fusobacteriia</taxon>
        <taxon>Fusobacteriales</taxon>
        <taxon>Fusobacteriaceae</taxon>
        <taxon>Fusobacterium</taxon>
    </lineage>
</organism>
<feature type="transmembrane region" description="Helical" evidence="1">
    <location>
        <begin position="192"/>
        <end position="210"/>
    </location>
</feature>
<feature type="transmembrane region" description="Helical" evidence="1">
    <location>
        <begin position="287"/>
        <end position="309"/>
    </location>
</feature>